<dbReference type="PANTHER" id="PTHR30061">
    <property type="entry name" value="MALTOSE-BINDING PERIPLASMIC PROTEIN"/>
    <property type="match status" value="1"/>
</dbReference>
<reference evidence="5 6" key="1">
    <citation type="journal article" date="2023" name="Genome Announc.">
        <title>Pan-Genome Analyses of the Genus Cohnella and Proposal of the Novel Species Cohnella silvisoli sp. nov., Isolated from Forest Soil.</title>
        <authorList>
            <person name="Wang C."/>
            <person name="Mao L."/>
            <person name="Bao G."/>
            <person name="Zhu H."/>
        </authorList>
    </citation>
    <scope>NUCLEOTIDE SEQUENCE [LARGE SCALE GENOMIC DNA]</scope>
    <source>
        <strain evidence="5 6">NL03-T5-1</strain>
    </source>
</reference>
<comment type="caution">
    <text evidence="5">The sequence shown here is derived from an EMBL/GenBank/DDBJ whole genome shotgun (WGS) entry which is preliminary data.</text>
</comment>
<evidence type="ECO:0000256" key="3">
    <source>
        <dbReference type="ARBA" id="ARBA00022729"/>
    </source>
</evidence>
<name>A0ABV1KZW2_9BACL</name>
<gene>
    <name evidence="5" type="ORF">QJS35_22310</name>
</gene>
<keyword evidence="6" id="KW-1185">Reference proteome</keyword>
<dbReference type="Pfam" id="PF13416">
    <property type="entry name" value="SBP_bac_8"/>
    <property type="match status" value="1"/>
</dbReference>
<keyword evidence="3 4" id="KW-0732">Signal</keyword>
<evidence type="ECO:0000256" key="1">
    <source>
        <dbReference type="ARBA" id="ARBA00008520"/>
    </source>
</evidence>
<evidence type="ECO:0000313" key="5">
    <source>
        <dbReference type="EMBL" id="MEQ4485126.1"/>
    </source>
</evidence>
<evidence type="ECO:0000256" key="2">
    <source>
        <dbReference type="ARBA" id="ARBA00022448"/>
    </source>
</evidence>
<evidence type="ECO:0000313" key="6">
    <source>
        <dbReference type="Proteomes" id="UP001493487"/>
    </source>
</evidence>
<dbReference type="EMBL" id="JASKHM010000014">
    <property type="protein sequence ID" value="MEQ4485126.1"/>
    <property type="molecule type" value="Genomic_DNA"/>
</dbReference>
<dbReference type="SUPFAM" id="SSF53850">
    <property type="entry name" value="Periplasmic binding protein-like II"/>
    <property type="match status" value="1"/>
</dbReference>
<dbReference type="Gene3D" id="3.40.190.10">
    <property type="entry name" value="Periplasmic binding protein-like II"/>
    <property type="match status" value="1"/>
</dbReference>
<feature type="signal peptide" evidence="4">
    <location>
        <begin position="1"/>
        <end position="26"/>
    </location>
</feature>
<dbReference type="Proteomes" id="UP001493487">
    <property type="component" value="Unassembled WGS sequence"/>
</dbReference>
<dbReference type="InterPro" id="IPR006059">
    <property type="entry name" value="SBP"/>
</dbReference>
<dbReference type="PANTHER" id="PTHR30061:SF50">
    <property type="entry name" value="MALTOSE_MALTODEXTRIN-BINDING PERIPLASMIC PROTEIN"/>
    <property type="match status" value="1"/>
</dbReference>
<evidence type="ECO:0000256" key="4">
    <source>
        <dbReference type="SAM" id="SignalP"/>
    </source>
</evidence>
<accession>A0ABV1KZW2</accession>
<feature type="chain" id="PRO_5045570866" evidence="4">
    <location>
        <begin position="27"/>
        <end position="428"/>
    </location>
</feature>
<keyword evidence="2" id="KW-0813">Transport</keyword>
<proteinExistence type="inferred from homology"/>
<protein>
    <submittedName>
        <fullName evidence="5">Extracellular solute-binding protein</fullName>
    </submittedName>
</protein>
<organism evidence="5 6">
    <name type="scientific">Cohnella silvisoli</name>
    <dbReference type="NCBI Taxonomy" id="2873699"/>
    <lineage>
        <taxon>Bacteria</taxon>
        <taxon>Bacillati</taxon>
        <taxon>Bacillota</taxon>
        <taxon>Bacilli</taxon>
        <taxon>Bacillales</taxon>
        <taxon>Paenibacillaceae</taxon>
        <taxon>Cohnella</taxon>
    </lineage>
</organism>
<sequence length="428" mass="47774">MASRKLALVFLLLCIMVVILSPWADAPSPSTPIVPVPSGEDLATAKPVVAEEISRLTVEVAMEEPEFQALVDQNDEFIAKHPDISVELHRIDPQHAYSTYKQAAQMEELADVILLSNEWVKEFAVSGYLLPADAAFVGKALTEQFDVLIAPLKWNGSYLWGVPRDMDPYVLVWNMDLLHGWLGEDVTLPLTIEQWTALTAKSSELQGAFSWLTIDRNDPLAMLAWLENAVGERSDGLWTDGSKPWEGTPFEQALTLLDQQRAGVKFIDNASEAASTLKAGTTLAAIVPYSLAAPLVAEPRISSDSKLELDHQTWKLPYVWPRGSSFSISSTTEDEDAAYKWIAEMTDAPNQLHNLEERNLLPVYRTLYDNDRRLSNLLPGRNGQTFPNQSPLIMGPDMAARLEKLGGLWRKFTTGVITLDDWKKEWID</sequence>
<comment type="similarity">
    <text evidence="1">Belongs to the bacterial solute-binding protein 1 family.</text>
</comment>